<evidence type="ECO:0000259" key="4">
    <source>
        <dbReference type="Pfam" id="PF13439"/>
    </source>
</evidence>
<dbReference type="STRING" id="564117.SAMN05216369_2135"/>
<dbReference type="AlphaFoldDB" id="A0A1M6SMH1"/>
<keyword evidence="1" id="KW-1133">Transmembrane helix</keyword>
<gene>
    <name evidence="5" type="ORF">SAMN05216369_2135</name>
</gene>
<name>A0A1M6SMH1_9GAMM</name>
<dbReference type="Pfam" id="PF00535">
    <property type="entry name" value="Glycos_transf_2"/>
    <property type="match status" value="1"/>
</dbReference>
<keyword evidence="1" id="KW-0472">Membrane</keyword>
<dbReference type="PANTHER" id="PTHR12526">
    <property type="entry name" value="GLYCOSYLTRANSFERASE"/>
    <property type="match status" value="1"/>
</dbReference>
<dbReference type="EMBL" id="FRAQ01000001">
    <property type="protein sequence ID" value="SHK45922.1"/>
    <property type="molecule type" value="Genomic_DNA"/>
</dbReference>
<dbReference type="CDD" id="cd06439">
    <property type="entry name" value="CESA_like_1"/>
    <property type="match status" value="1"/>
</dbReference>
<dbReference type="SUPFAM" id="SSF53756">
    <property type="entry name" value="UDP-Glycosyltransferase/glycogen phosphorylase"/>
    <property type="match status" value="1"/>
</dbReference>
<dbReference type="Pfam" id="PF13439">
    <property type="entry name" value="Glyco_transf_4"/>
    <property type="match status" value="1"/>
</dbReference>
<evidence type="ECO:0000256" key="1">
    <source>
        <dbReference type="SAM" id="Phobius"/>
    </source>
</evidence>
<feature type="domain" description="Glycosyl transferase family 1" evidence="2">
    <location>
        <begin position="583"/>
        <end position="745"/>
    </location>
</feature>
<dbReference type="Gene3D" id="3.90.550.10">
    <property type="entry name" value="Spore Coat Polysaccharide Biosynthesis Protein SpsA, Chain A"/>
    <property type="match status" value="1"/>
</dbReference>
<feature type="transmembrane region" description="Helical" evidence="1">
    <location>
        <begin position="322"/>
        <end position="340"/>
    </location>
</feature>
<evidence type="ECO:0000259" key="2">
    <source>
        <dbReference type="Pfam" id="PF00534"/>
    </source>
</evidence>
<evidence type="ECO:0000313" key="6">
    <source>
        <dbReference type="Proteomes" id="UP000184497"/>
    </source>
</evidence>
<dbReference type="GO" id="GO:0016757">
    <property type="term" value="F:glycosyltransferase activity"/>
    <property type="evidence" value="ECO:0007669"/>
    <property type="project" value="InterPro"/>
</dbReference>
<dbReference type="Pfam" id="PF00534">
    <property type="entry name" value="Glycos_transf_1"/>
    <property type="match status" value="1"/>
</dbReference>
<evidence type="ECO:0000259" key="3">
    <source>
        <dbReference type="Pfam" id="PF00535"/>
    </source>
</evidence>
<dbReference type="GO" id="GO:1901135">
    <property type="term" value="P:carbohydrate derivative metabolic process"/>
    <property type="evidence" value="ECO:0007669"/>
    <property type="project" value="UniProtKB-ARBA"/>
</dbReference>
<dbReference type="InterPro" id="IPR028098">
    <property type="entry name" value="Glyco_trans_4-like_N"/>
</dbReference>
<dbReference type="InterPro" id="IPR001296">
    <property type="entry name" value="Glyco_trans_1"/>
</dbReference>
<dbReference type="SUPFAM" id="SSF53448">
    <property type="entry name" value="Nucleotide-diphospho-sugar transferases"/>
    <property type="match status" value="1"/>
</dbReference>
<protein>
    <submittedName>
        <fullName evidence="5">Glycosyltransferase involved in cell wall bisynthesis</fullName>
    </submittedName>
</protein>
<accession>A0A1M6SMH1</accession>
<reference evidence="6" key="1">
    <citation type="submission" date="2016-11" db="EMBL/GenBank/DDBJ databases">
        <authorList>
            <person name="Varghese N."/>
            <person name="Submissions S."/>
        </authorList>
    </citation>
    <scope>NUCLEOTIDE SEQUENCE [LARGE SCALE GENOMIC DNA]</scope>
    <source>
        <strain evidence="6">CGMCC 1.10835</strain>
    </source>
</reference>
<dbReference type="InterPro" id="IPR001173">
    <property type="entry name" value="Glyco_trans_2-like"/>
</dbReference>
<feature type="domain" description="Glycosyltransferase 2-like" evidence="3">
    <location>
        <begin position="49"/>
        <end position="189"/>
    </location>
</feature>
<dbReference type="Gene3D" id="3.40.50.2000">
    <property type="entry name" value="Glycogen Phosphorylase B"/>
    <property type="match status" value="2"/>
</dbReference>
<keyword evidence="5" id="KW-0808">Transferase</keyword>
<evidence type="ECO:0000313" key="5">
    <source>
        <dbReference type="EMBL" id="SHK45922.1"/>
    </source>
</evidence>
<feature type="transmembrane region" description="Helical" evidence="1">
    <location>
        <begin position="346"/>
        <end position="364"/>
    </location>
</feature>
<keyword evidence="1" id="KW-0812">Transmembrane</keyword>
<dbReference type="Proteomes" id="UP000184497">
    <property type="component" value="Unassembled WGS sequence"/>
</dbReference>
<dbReference type="InterPro" id="IPR029044">
    <property type="entry name" value="Nucleotide-diphossugar_trans"/>
</dbReference>
<feature type="domain" description="Glycosyltransferase subfamily 4-like N-terminal" evidence="4">
    <location>
        <begin position="412"/>
        <end position="572"/>
    </location>
</feature>
<proteinExistence type="predicted"/>
<sequence length="781" mass="86818">MTFVLLLTLLCLAVPVYVYFGYPALLWLLTRGLPDITHRRGEQKPSVALVISCYNEEGVIREKLQNALELDYPQGLLQIIVVSDGSDDGTDEAVKEFEDERIVLIRQEGRLGKTMGINLAMEQIKADITVFSDANALYATDAISKLVRNFADLDVGYVVGAALYTDGNEGASAQNENLYWRYELAIKAMESRLHSVVGGDGAIYGIRTKLWEPLQQQDINDFVNPLQIIAKGYRGVFDADARCFEETAGDFDREVARKERIVNRSIRGLMRVGRVMNPVKTGVFAFEVISHKLLRWLIPLFLLVGVVGSVILAFAGFGLFKLVTAGTVLILVLTLAGHLSVNRNKLPAWIATPYYFVMVNGYAVRGIVKALQGRTQVTWNSARNTETGDVQSDMQVSKLRVLQFITPAGFYGAERWVLALANNINRDDVICDLAVTRESPDQDLSVAEYYPSNDGQQVHYLDMKGRFDFRVVARLCEVIRNRQIDVIHTHGYKSDILGLLAAKRAGIACVSTPHGFAGNVGFKLATFIRIGTHMLRYFDQVVPLSEELMDDMKRFKVPETKTSFIRNGVDLKEIDAALASLPQDKNTDNDSRIIGFIGQLIPRKGIPDLIDVYDQLYQREPDLRLQLLGDGSQRQELERQAAELSSGNAVQFLGFRSDRLELLSKFNLFVMTSSLEGIPRCMMEAMAVGVPVVAYDIPGVDQLVEHGETGLLAPFGDKAVLAACCEQVLGDPELAAALSHNAREMVNERYSAARMANEYEVLFRKLTGKVKDIPSPQRGVS</sequence>
<keyword evidence="6" id="KW-1185">Reference proteome</keyword>
<feature type="transmembrane region" description="Helical" evidence="1">
    <location>
        <begin position="296"/>
        <end position="315"/>
    </location>
</feature>
<dbReference type="PANTHER" id="PTHR12526:SF630">
    <property type="entry name" value="GLYCOSYLTRANSFERASE"/>
    <property type="match status" value="1"/>
</dbReference>
<dbReference type="RefSeq" id="WP_228704450.1">
    <property type="nucleotide sequence ID" value="NZ_FRAQ01000001.1"/>
</dbReference>
<organism evidence="5 6">
    <name type="scientific">Marinobacter antarcticus</name>
    <dbReference type="NCBI Taxonomy" id="564117"/>
    <lineage>
        <taxon>Bacteria</taxon>
        <taxon>Pseudomonadati</taxon>
        <taxon>Pseudomonadota</taxon>
        <taxon>Gammaproteobacteria</taxon>
        <taxon>Pseudomonadales</taxon>
        <taxon>Marinobacteraceae</taxon>
        <taxon>Marinobacter</taxon>
    </lineage>
</organism>
<dbReference type="CDD" id="cd03801">
    <property type="entry name" value="GT4_PimA-like"/>
    <property type="match status" value="1"/>
</dbReference>